<feature type="transmembrane region" description="Helical" evidence="6">
    <location>
        <begin position="408"/>
        <end position="427"/>
    </location>
</feature>
<feature type="transmembrane region" description="Helical" evidence="6">
    <location>
        <begin position="439"/>
        <end position="463"/>
    </location>
</feature>
<keyword evidence="3 6" id="KW-1133">Transmembrane helix</keyword>
<evidence type="ECO:0000259" key="7">
    <source>
        <dbReference type="PROSITE" id="PS50850"/>
    </source>
</evidence>
<feature type="transmembrane region" description="Helical" evidence="6">
    <location>
        <begin position="209"/>
        <end position="232"/>
    </location>
</feature>
<dbReference type="PANTHER" id="PTHR23502">
    <property type="entry name" value="MAJOR FACILITATOR SUPERFAMILY"/>
    <property type="match status" value="1"/>
</dbReference>
<dbReference type="Pfam" id="PF07690">
    <property type="entry name" value="MFS_1"/>
    <property type="match status" value="1"/>
</dbReference>
<dbReference type="PROSITE" id="PS50850">
    <property type="entry name" value="MFS"/>
    <property type="match status" value="1"/>
</dbReference>
<feature type="transmembrane region" description="Helical" evidence="6">
    <location>
        <begin position="58"/>
        <end position="85"/>
    </location>
</feature>
<dbReference type="SUPFAM" id="SSF103473">
    <property type="entry name" value="MFS general substrate transporter"/>
    <property type="match status" value="1"/>
</dbReference>
<name>A0A4Q4SUH5_9PEZI</name>
<keyword evidence="9" id="KW-1185">Reference proteome</keyword>
<evidence type="ECO:0000256" key="3">
    <source>
        <dbReference type="ARBA" id="ARBA00022989"/>
    </source>
</evidence>
<evidence type="ECO:0000256" key="5">
    <source>
        <dbReference type="SAM" id="MobiDB-lite"/>
    </source>
</evidence>
<reference evidence="8 9" key="1">
    <citation type="submission" date="2018-06" db="EMBL/GenBank/DDBJ databases">
        <title>Complete Genomes of Monosporascus.</title>
        <authorList>
            <person name="Robinson A.J."/>
            <person name="Natvig D.O."/>
        </authorList>
    </citation>
    <scope>NUCLEOTIDE SEQUENCE [LARGE SCALE GENOMIC DNA]</scope>
    <source>
        <strain evidence="8 9">CBS 110550</strain>
    </source>
</reference>
<feature type="transmembrane region" description="Helical" evidence="6">
    <location>
        <begin position="176"/>
        <end position="197"/>
    </location>
</feature>
<feature type="domain" description="Major facilitator superfamily (MFS) profile" evidence="7">
    <location>
        <begin position="60"/>
        <end position="529"/>
    </location>
</feature>
<comment type="subcellular location">
    <subcellularLocation>
        <location evidence="1">Membrane</location>
        <topology evidence="1">Multi-pass membrane protein</topology>
    </subcellularLocation>
</comment>
<feature type="transmembrane region" description="Helical" evidence="6">
    <location>
        <begin position="501"/>
        <end position="527"/>
    </location>
</feature>
<dbReference type="InterPro" id="IPR020846">
    <property type="entry name" value="MFS_dom"/>
</dbReference>
<evidence type="ECO:0000256" key="2">
    <source>
        <dbReference type="ARBA" id="ARBA00022692"/>
    </source>
</evidence>
<evidence type="ECO:0000256" key="6">
    <source>
        <dbReference type="SAM" id="Phobius"/>
    </source>
</evidence>
<evidence type="ECO:0000256" key="4">
    <source>
        <dbReference type="ARBA" id="ARBA00023136"/>
    </source>
</evidence>
<protein>
    <recommendedName>
        <fullName evidence="7">Major facilitator superfamily (MFS) profile domain-containing protein</fullName>
    </recommendedName>
</protein>
<evidence type="ECO:0000313" key="8">
    <source>
        <dbReference type="EMBL" id="RYO82249.1"/>
    </source>
</evidence>
<keyword evidence="4 6" id="KW-0472">Membrane</keyword>
<dbReference type="OrthoDB" id="268400at2759"/>
<proteinExistence type="predicted"/>
<dbReference type="GO" id="GO:0022857">
    <property type="term" value="F:transmembrane transporter activity"/>
    <property type="evidence" value="ECO:0007669"/>
    <property type="project" value="InterPro"/>
</dbReference>
<gene>
    <name evidence="8" type="ORF">DL764_009645</name>
</gene>
<feature type="transmembrane region" description="Helical" evidence="6">
    <location>
        <begin position="326"/>
        <end position="347"/>
    </location>
</feature>
<dbReference type="STRING" id="155417.A0A4Q4SUH5"/>
<dbReference type="Proteomes" id="UP000293360">
    <property type="component" value="Unassembled WGS sequence"/>
</dbReference>
<dbReference type="GO" id="GO:0005886">
    <property type="term" value="C:plasma membrane"/>
    <property type="evidence" value="ECO:0007669"/>
    <property type="project" value="TreeGrafter"/>
</dbReference>
<accession>A0A4Q4SUH5</accession>
<comment type="caution">
    <text evidence="8">The sequence shown here is derived from an EMBL/GenBank/DDBJ whole genome shotgun (WGS) entry which is preliminary data.</text>
</comment>
<evidence type="ECO:0000256" key="1">
    <source>
        <dbReference type="ARBA" id="ARBA00004141"/>
    </source>
</evidence>
<organism evidence="8 9">
    <name type="scientific">Monosporascus ibericus</name>
    <dbReference type="NCBI Taxonomy" id="155417"/>
    <lineage>
        <taxon>Eukaryota</taxon>
        <taxon>Fungi</taxon>
        <taxon>Dikarya</taxon>
        <taxon>Ascomycota</taxon>
        <taxon>Pezizomycotina</taxon>
        <taxon>Sordariomycetes</taxon>
        <taxon>Xylariomycetidae</taxon>
        <taxon>Xylariales</taxon>
        <taxon>Xylariales incertae sedis</taxon>
        <taxon>Monosporascus</taxon>
    </lineage>
</organism>
<dbReference type="EMBL" id="QJNU01000948">
    <property type="protein sequence ID" value="RYO82249.1"/>
    <property type="molecule type" value="Genomic_DNA"/>
</dbReference>
<dbReference type="Gene3D" id="1.20.1250.20">
    <property type="entry name" value="MFS general substrate transporter like domains"/>
    <property type="match status" value="1"/>
</dbReference>
<feature type="region of interest" description="Disordered" evidence="5">
    <location>
        <begin position="544"/>
        <end position="566"/>
    </location>
</feature>
<feature type="transmembrane region" description="Helical" evidence="6">
    <location>
        <begin position="151"/>
        <end position="170"/>
    </location>
</feature>
<dbReference type="InterPro" id="IPR011701">
    <property type="entry name" value="MFS"/>
</dbReference>
<feature type="transmembrane region" description="Helical" evidence="6">
    <location>
        <begin position="119"/>
        <end position="139"/>
    </location>
</feature>
<sequence>MARRLRTTIYGREALTESVEDLVVGSTQLYEADGQIRYIPMPTPDPKDPLNLPQWRKWLAVITLCFYGALAASSEAIIGALLPVFMLEYGGVDPKILGTSKDLTDLDTLIAGLNGPPKWQIALLSTAPMIVNGVASWVLIPLSIAVGRRPVILLCGALAWAGGIWAATSGGLKSHIAARCFQGIGAGTIDALIPLIIQDFMFIHERNKAVAAVNASTGVIIVGLGVGSPLIVTRMSWRWVYGITSIIGFVTWISIILCLPETRRVRTPDELAGKVVYPLRPGETRPRLDHSRHGYRTPWVEFGLFNAGTEWRRAATSVWLSLKTAVFPNVLWCVALNAALTGAFGAVQQVSSSVLISSGWRFEELGLFVLPIVIASPLVWLFGGFLADRVSNAMARRNGGRREPEAHLVNLILPVLAGFAGPMVFGSSAQNAGVNLPSWFVLIGVFILSFASSTITTLISVYLVESYPNFAGPVLVTVSTFRLIFGFLLNFNVSTWIDNMGFFGAFSVYSGAILGIALLLPVIFLYGKRIRHWSAGRLERTDNKAKKMSDEEGGSTEDIQLGSAKSFFDGGDSASVYSIPWPRATNNDRIERVKPGRDART</sequence>
<feature type="transmembrane region" description="Helical" evidence="6">
    <location>
        <begin position="470"/>
        <end position="489"/>
    </location>
</feature>
<keyword evidence="2 6" id="KW-0812">Transmembrane</keyword>
<dbReference type="AlphaFoldDB" id="A0A4Q4SUH5"/>
<evidence type="ECO:0000313" key="9">
    <source>
        <dbReference type="Proteomes" id="UP000293360"/>
    </source>
</evidence>
<feature type="transmembrane region" description="Helical" evidence="6">
    <location>
        <begin position="238"/>
        <end position="259"/>
    </location>
</feature>
<feature type="transmembrane region" description="Helical" evidence="6">
    <location>
        <begin position="367"/>
        <end position="387"/>
    </location>
</feature>
<dbReference type="PANTHER" id="PTHR23502:SF164">
    <property type="entry name" value="MAJOR FACILITATOR SUPERFAMILY (MFS) PROFILE DOMAIN-CONTAINING PROTEIN"/>
    <property type="match status" value="1"/>
</dbReference>
<dbReference type="InterPro" id="IPR036259">
    <property type="entry name" value="MFS_trans_sf"/>
</dbReference>